<feature type="region of interest" description="Disordered" evidence="1">
    <location>
        <begin position="1"/>
        <end position="51"/>
    </location>
</feature>
<feature type="compositionally biased region" description="Basic and acidic residues" evidence="1">
    <location>
        <begin position="27"/>
        <end position="44"/>
    </location>
</feature>
<keyword evidence="3" id="KW-1185">Reference proteome</keyword>
<dbReference type="RefSeq" id="XP_007775361.1">
    <property type="nucleotide sequence ID" value="XM_007777171.1"/>
</dbReference>
<dbReference type="KEGG" id="cput:CONPUDRAFT_140480"/>
<evidence type="ECO:0000313" key="3">
    <source>
        <dbReference type="Proteomes" id="UP000053558"/>
    </source>
</evidence>
<evidence type="ECO:0000313" key="2">
    <source>
        <dbReference type="EMBL" id="EIW74339.1"/>
    </source>
</evidence>
<feature type="compositionally biased region" description="Basic and acidic residues" evidence="1">
    <location>
        <begin position="107"/>
        <end position="119"/>
    </location>
</feature>
<dbReference type="EMBL" id="JH711592">
    <property type="protein sequence ID" value="EIW74339.1"/>
    <property type="molecule type" value="Genomic_DNA"/>
</dbReference>
<organism evidence="2 3">
    <name type="scientific">Coniophora puteana (strain RWD-64-598)</name>
    <name type="common">Brown rot fungus</name>
    <dbReference type="NCBI Taxonomy" id="741705"/>
    <lineage>
        <taxon>Eukaryota</taxon>
        <taxon>Fungi</taxon>
        <taxon>Dikarya</taxon>
        <taxon>Basidiomycota</taxon>
        <taxon>Agaricomycotina</taxon>
        <taxon>Agaricomycetes</taxon>
        <taxon>Agaricomycetidae</taxon>
        <taxon>Boletales</taxon>
        <taxon>Coniophorineae</taxon>
        <taxon>Coniophoraceae</taxon>
        <taxon>Coniophora</taxon>
    </lineage>
</organism>
<accession>R7SH08</accession>
<proteinExistence type="predicted"/>
<evidence type="ECO:0000256" key="1">
    <source>
        <dbReference type="SAM" id="MobiDB-lite"/>
    </source>
</evidence>
<dbReference type="Proteomes" id="UP000053558">
    <property type="component" value="Unassembled WGS sequence"/>
</dbReference>
<name>R7SH08_CONPW</name>
<protein>
    <submittedName>
        <fullName evidence="2">Uncharacterized protein</fullName>
    </submittedName>
</protein>
<dbReference type="GeneID" id="19201523"/>
<sequence>MLIHRHSSAVAGVHASQRHQVHMSNSRADRSRAHIAERTQRKTDSSSPLDSIGAHLWQTANAATNGITKEQEHHRHDIDRAPGIAARKEHARATDRTPVGNSGVADGDARHRADAEWHSSVKTGKNSKRGLCIPKRVAQEKDAT</sequence>
<feature type="compositionally biased region" description="Basic and acidic residues" evidence="1">
    <location>
        <begin position="86"/>
        <end position="95"/>
    </location>
</feature>
<dbReference type="AlphaFoldDB" id="R7SH08"/>
<gene>
    <name evidence="2" type="ORF">CONPUDRAFT_140480</name>
</gene>
<reference evidence="3" key="1">
    <citation type="journal article" date="2012" name="Science">
        <title>The Paleozoic origin of enzymatic lignin decomposition reconstructed from 31 fungal genomes.</title>
        <authorList>
            <person name="Floudas D."/>
            <person name="Binder M."/>
            <person name="Riley R."/>
            <person name="Barry K."/>
            <person name="Blanchette R.A."/>
            <person name="Henrissat B."/>
            <person name="Martinez A.T."/>
            <person name="Otillar R."/>
            <person name="Spatafora J.W."/>
            <person name="Yadav J.S."/>
            <person name="Aerts A."/>
            <person name="Benoit I."/>
            <person name="Boyd A."/>
            <person name="Carlson A."/>
            <person name="Copeland A."/>
            <person name="Coutinho P.M."/>
            <person name="de Vries R.P."/>
            <person name="Ferreira P."/>
            <person name="Findley K."/>
            <person name="Foster B."/>
            <person name="Gaskell J."/>
            <person name="Glotzer D."/>
            <person name="Gorecki P."/>
            <person name="Heitman J."/>
            <person name="Hesse C."/>
            <person name="Hori C."/>
            <person name="Igarashi K."/>
            <person name="Jurgens J.A."/>
            <person name="Kallen N."/>
            <person name="Kersten P."/>
            <person name="Kohler A."/>
            <person name="Kuees U."/>
            <person name="Kumar T.K.A."/>
            <person name="Kuo A."/>
            <person name="LaButti K."/>
            <person name="Larrondo L.F."/>
            <person name="Lindquist E."/>
            <person name="Ling A."/>
            <person name="Lombard V."/>
            <person name="Lucas S."/>
            <person name="Lundell T."/>
            <person name="Martin R."/>
            <person name="McLaughlin D.J."/>
            <person name="Morgenstern I."/>
            <person name="Morin E."/>
            <person name="Murat C."/>
            <person name="Nagy L.G."/>
            <person name="Nolan M."/>
            <person name="Ohm R.A."/>
            <person name="Patyshakuliyeva A."/>
            <person name="Rokas A."/>
            <person name="Ruiz-Duenas F.J."/>
            <person name="Sabat G."/>
            <person name="Salamov A."/>
            <person name="Samejima M."/>
            <person name="Schmutz J."/>
            <person name="Slot J.C."/>
            <person name="St John F."/>
            <person name="Stenlid J."/>
            <person name="Sun H."/>
            <person name="Sun S."/>
            <person name="Syed K."/>
            <person name="Tsang A."/>
            <person name="Wiebenga A."/>
            <person name="Young D."/>
            <person name="Pisabarro A."/>
            <person name="Eastwood D.C."/>
            <person name="Martin F."/>
            <person name="Cullen D."/>
            <person name="Grigoriev I.V."/>
            <person name="Hibbett D.S."/>
        </authorList>
    </citation>
    <scope>NUCLEOTIDE SEQUENCE [LARGE SCALE GENOMIC DNA]</scope>
    <source>
        <strain evidence="3">RWD-64-598 SS2</strain>
    </source>
</reference>
<feature type="region of interest" description="Disordered" evidence="1">
    <location>
        <begin position="86"/>
        <end position="144"/>
    </location>
</feature>